<sequence length="343" mass="38703">MKEDEEMQTVKDKEREAMRAAEDRPDEEMQTVKNDQEEDTRVVTEEDGMQTLKDKQEKMQSQMDKDETRHSPDVQEVQMSTGQEVQMNTGQEVQMSTGQEVQMSTGQEEWEGQTEQGQEEEKAQTSQGESEEVGQTEMKLVTVTRKEVSNKDDLHTDRGEQEDGVQACSRPEEEGQPDGEDVEKSEDDKEETDVSSLGQDMRPQDSASSSCTPPQAFLNFDLMPPPPQRSLDTECSSPTENSQTDVGPLVQGDDHHSPLKERHSDALTATKQTIQDQERPRETEVMTEDTDAMEGHSKSTDQETREHMGEIESRKNLQEEASVNTPTTTAQERSAHHFPADHS</sequence>
<feature type="compositionally biased region" description="Basic and acidic residues" evidence="1">
    <location>
        <begin position="1"/>
        <end position="23"/>
    </location>
</feature>
<dbReference type="AlphaFoldDB" id="A0A8M1K897"/>
<accession>A0A8M1K897</accession>
<feature type="compositionally biased region" description="Basic and acidic residues" evidence="1">
    <location>
        <begin position="144"/>
        <end position="161"/>
    </location>
</feature>
<evidence type="ECO:0000313" key="3">
    <source>
        <dbReference type="RefSeq" id="XP_042558720.1"/>
    </source>
</evidence>
<dbReference type="Proteomes" id="UP000515152">
    <property type="component" value="Chromosome 20"/>
</dbReference>
<feature type="compositionally biased region" description="Basic and acidic residues" evidence="1">
    <location>
        <begin position="333"/>
        <end position="343"/>
    </location>
</feature>
<protein>
    <submittedName>
        <fullName evidence="3">RE1-silencing transcription factor-like</fullName>
    </submittedName>
</protein>
<organism evidence="2 3">
    <name type="scientific">Clupea harengus</name>
    <name type="common">Atlantic herring</name>
    <dbReference type="NCBI Taxonomy" id="7950"/>
    <lineage>
        <taxon>Eukaryota</taxon>
        <taxon>Metazoa</taxon>
        <taxon>Chordata</taxon>
        <taxon>Craniata</taxon>
        <taxon>Vertebrata</taxon>
        <taxon>Euteleostomi</taxon>
        <taxon>Actinopterygii</taxon>
        <taxon>Neopterygii</taxon>
        <taxon>Teleostei</taxon>
        <taxon>Clupei</taxon>
        <taxon>Clupeiformes</taxon>
        <taxon>Clupeoidei</taxon>
        <taxon>Clupeidae</taxon>
        <taxon>Clupea</taxon>
    </lineage>
</organism>
<name>A0A8M1K897_CLUHA</name>
<feature type="region of interest" description="Disordered" evidence="1">
    <location>
        <begin position="1"/>
        <end position="343"/>
    </location>
</feature>
<feature type="compositionally biased region" description="Basic and acidic residues" evidence="1">
    <location>
        <begin position="293"/>
        <end position="318"/>
    </location>
</feature>
<dbReference type="GeneID" id="116217983"/>
<feature type="compositionally biased region" description="Polar residues" evidence="1">
    <location>
        <begin position="77"/>
        <end position="104"/>
    </location>
</feature>
<feature type="compositionally biased region" description="Polar residues" evidence="1">
    <location>
        <begin position="233"/>
        <end position="245"/>
    </location>
</feature>
<evidence type="ECO:0000256" key="1">
    <source>
        <dbReference type="SAM" id="MobiDB-lite"/>
    </source>
</evidence>
<keyword evidence="2" id="KW-1185">Reference proteome</keyword>
<feature type="compositionally biased region" description="Polar residues" evidence="1">
    <location>
        <begin position="319"/>
        <end position="332"/>
    </location>
</feature>
<reference evidence="3" key="1">
    <citation type="submission" date="2025-08" db="UniProtKB">
        <authorList>
            <consortium name="RefSeq"/>
        </authorList>
    </citation>
    <scope>IDENTIFICATION</scope>
</reference>
<dbReference type="RefSeq" id="XP_042558720.1">
    <property type="nucleotide sequence ID" value="XM_042702786.1"/>
</dbReference>
<feature type="compositionally biased region" description="Acidic residues" evidence="1">
    <location>
        <begin position="174"/>
        <end position="193"/>
    </location>
</feature>
<proteinExistence type="predicted"/>
<feature type="compositionally biased region" description="Basic and acidic residues" evidence="1">
    <location>
        <begin position="52"/>
        <end position="73"/>
    </location>
</feature>
<dbReference type="KEGG" id="char:116217983"/>
<gene>
    <name evidence="3" type="primary">LOC116217983</name>
</gene>
<feature type="compositionally biased region" description="Basic and acidic residues" evidence="1">
    <location>
        <begin position="252"/>
        <end position="265"/>
    </location>
</feature>
<evidence type="ECO:0000313" key="2">
    <source>
        <dbReference type="Proteomes" id="UP000515152"/>
    </source>
</evidence>